<accession>A0A1W1BWA2</accession>
<reference evidence="1" key="1">
    <citation type="submission" date="2016-10" db="EMBL/GenBank/DDBJ databases">
        <authorList>
            <person name="de Groot N.N."/>
        </authorList>
    </citation>
    <scope>NUCLEOTIDE SEQUENCE</scope>
</reference>
<name>A0A1W1BWA2_9ZZZZ</name>
<evidence type="ECO:0000313" key="1">
    <source>
        <dbReference type="EMBL" id="SFV57793.1"/>
    </source>
</evidence>
<dbReference type="SUPFAM" id="SSF64182">
    <property type="entry name" value="DHH phosphoesterases"/>
    <property type="match status" value="1"/>
</dbReference>
<proteinExistence type="predicted"/>
<dbReference type="InterPro" id="IPR038763">
    <property type="entry name" value="DHH_sf"/>
</dbReference>
<dbReference type="EMBL" id="FPHK01000029">
    <property type="protein sequence ID" value="SFV57793.1"/>
    <property type="molecule type" value="Genomic_DNA"/>
</dbReference>
<organism evidence="1">
    <name type="scientific">hydrothermal vent metagenome</name>
    <dbReference type="NCBI Taxonomy" id="652676"/>
    <lineage>
        <taxon>unclassified sequences</taxon>
        <taxon>metagenomes</taxon>
        <taxon>ecological metagenomes</taxon>
    </lineage>
</organism>
<dbReference type="AlphaFoldDB" id="A0A1W1BWA2"/>
<protein>
    <submittedName>
        <fullName evidence="1">FIG146085: 3'-to-5' oligoribonuclease A, Bacillus type</fullName>
    </submittedName>
</protein>
<gene>
    <name evidence="1" type="ORF">MNB_SM-6-1145</name>
</gene>
<sequence>MIPIEQIDTAKHILIKSDKECLAQASALYSYLLTLHKKVSLYVESMDVRFSFLPWMQKARQNKSDSADLVISADIEIMDLYNFLEQSSVKINAKMATALYAGLFKRYKNLMADDVDGTVFAVLSQLITLGADHKICVTHLCKKTPLRYIRLKAILFKKCVLRENAKVASVSIEENDLLSSGVSMDEAVEIAGELLNIVHVEVVELVKSDKNSKIIKIIKDV</sequence>